<evidence type="ECO:0000259" key="1">
    <source>
        <dbReference type="Pfam" id="PF02602"/>
    </source>
</evidence>
<dbReference type="EMBL" id="QKZR01000001">
    <property type="protein sequence ID" value="PZX44428.1"/>
    <property type="molecule type" value="Genomic_DNA"/>
</dbReference>
<sequence length="220" mass="24805">MINSILSTKLLTDSQTELILNSGLSITHFDILKIEPVSFEAHDDFTHVIITSKNAIPALLKYKIMQEHISCVGEKTAQLLNQHHIEPVAVADNASDLAKILINKYPQEKFLYLCGKQRRHQLPALFQAEKIAFKEHFVYRSIAIMKSFDRIFACVCFYSPRGVIAFAKANPKNKPLIAVCIGNTTADEARNYYDTIVIANKQTVENTLITAIKSVRNVEK</sequence>
<organism evidence="2 3">
    <name type="scientific">Nonlabens dokdonensis</name>
    <dbReference type="NCBI Taxonomy" id="328515"/>
    <lineage>
        <taxon>Bacteria</taxon>
        <taxon>Pseudomonadati</taxon>
        <taxon>Bacteroidota</taxon>
        <taxon>Flavobacteriia</taxon>
        <taxon>Flavobacteriales</taxon>
        <taxon>Flavobacteriaceae</taxon>
        <taxon>Nonlabens</taxon>
    </lineage>
</organism>
<keyword evidence="3" id="KW-1185">Reference proteome</keyword>
<name>A0ABX5Q3C7_9FLAO</name>
<comment type="caution">
    <text evidence="2">The sequence shown here is derived from an EMBL/GenBank/DDBJ whole genome shotgun (WGS) entry which is preliminary data.</text>
</comment>
<dbReference type="PANTHER" id="PTHR12390:SF0">
    <property type="entry name" value="UROPORPHYRINOGEN-III SYNTHASE"/>
    <property type="match status" value="1"/>
</dbReference>
<dbReference type="RefSeq" id="WP_015362280.1">
    <property type="nucleotide sequence ID" value="NZ_QKZR01000001.1"/>
</dbReference>
<evidence type="ECO:0000313" key="3">
    <source>
        <dbReference type="Proteomes" id="UP000248584"/>
    </source>
</evidence>
<proteinExistence type="predicted"/>
<protein>
    <submittedName>
        <fullName evidence="2">Uroporphyrinogen-III synthase</fullName>
    </submittedName>
</protein>
<accession>A0ABX5Q3C7</accession>
<dbReference type="InterPro" id="IPR039793">
    <property type="entry name" value="UROS/Hem4"/>
</dbReference>
<feature type="domain" description="Tetrapyrrole biosynthesis uroporphyrinogen III synthase" evidence="1">
    <location>
        <begin position="17"/>
        <end position="206"/>
    </location>
</feature>
<dbReference type="Pfam" id="PF02602">
    <property type="entry name" value="HEM4"/>
    <property type="match status" value="1"/>
</dbReference>
<dbReference type="InterPro" id="IPR036108">
    <property type="entry name" value="4pyrrol_syn_uPrphyn_synt_sf"/>
</dbReference>
<gene>
    <name evidence="2" type="ORF">LX97_01439</name>
</gene>
<dbReference type="InterPro" id="IPR003754">
    <property type="entry name" value="4pyrrol_synth_uPrphyn_synth"/>
</dbReference>
<dbReference type="PANTHER" id="PTHR12390">
    <property type="entry name" value="UROPORPHYRINOGEN III SYNTHASE"/>
    <property type="match status" value="1"/>
</dbReference>
<dbReference type="Proteomes" id="UP000248584">
    <property type="component" value="Unassembled WGS sequence"/>
</dbReference>
<evidence type="ECO:0000313" key="2">
    <source>
        <dbReference type="EMBL" id="PZX44428.1"/>
    </source>
</evidence>
<reference evidence="2 3" key="1">
    <citation type="submission" date="2018-06" db="EMBL/GenBank/DDBJ databases">
        <title>Genomic Encyclopedia of Archaeal and Bacterial Type Strains, Phase II (KMG-II): from individual species to whole genera.</title>
        <authorList>
            <person name="Goeker M."/>
        </authorList>
    </citation>
    <scope>NUCLEOTIDE SEQUENCE [LARGE SCALE GENOMIC DNA]</scope>
    <source>
        <strain evidence="2 3">DSM 17205</strain>
    </source>
</reference>
<dbReference type="Gene3D" id="3.40.50.10090">
    <property type="match status" value="2"/>
</dbReference>
<dbReference type="CDD" id="cd06578">
    <property type="entry name" value="HemD"/>
    <property type="match status" value="1"/>
</dbReference>
<dbReference type="SUPFAM" id="SSF69618">
    <property type="entry name" value="HemD-like"/>
    <property type="match status" value="1"/>
</dbReference>